<accession>A0ABY8FBE0</accession>
<feature type="transmembrane region" description="Helical" evidence="9">
    <location>
        <begin position="153"/>
        <end position="178"/>
    </location>
</feature>
<gene>
    <name evidence="11" type="ORF">K1718_11450</name>
</gene>
<comment type="similarity">
    <text evidence="9">Belongs to the binding-protein-dependent transport system permease family.</text>
</comment>
<dbReference type="RefSeq" id="WP_152501037.1">
    <property type="nucleotide sequence ID" value="NZ_CP120863.1"/>
</dbReference>
<dbReference type="PANTHER" id="PTHR43386">
    <property type="entry name" value="OLIGOPEPTIDE TRANSPORT SYSTEM PERMEASE PROTEIN APPC"/>
    <property type="match status" value="1"/>
</dbReference>
<reference evidence="11 12" key="1">
    <citation type="submission" date="2023-03" db="EMBL/GenBank/DDBJ databases">
        <title>Roseibium porphyridii sp. nov. and Roseibium rhodosorbium sp. nov. isolated from marine algae, Porphyridium cruentum and Rhodosorus marinus, respectively.</title>
        <authorList>
            <person name="Lee M.W."/>
            <person name="Choi B.J."/>
            <person name="Lee J.K."/>
            <person name="Choi D.G."/>
            <person name="Baek J.H."/>
            <person name="Bayburt H."/>
            <person name="Kim J.M."/>
            <person name="Han D.M."/>
            <person name="Kim K.H."/>
            <person name="Jeon C.O."/>
        </authorList>
    </citation>
    <scope>NUCLEOTIDE SEQUENCE [LARGE SCALE GENOMIC DNA]</scope>
    <source>
        <strain evidence="11 12">KMA01</strain>
    </source>
</reference>
<organism evidence="11 12">
    <name type="scientific">Roseibium porphyridii</name>
    <dbReference type="NCBI Taxonomy" id="2866279"/>
    <lineage>
        <taxon>Bacteria</taxon>
        <taxon>Pseudomonadati</taxon>
        <taxon>Pseudomonadota</taxon>
        <taxon>Alphaproteobacteria</taxon>
        <taxon>Hyphomicrobiales</taxon>
        <taxon>Stappiaceae</taxon>
        <taxon>Roseibium</taxon>
    </lineage>
</organism>
<dbReference type="PANTHER" id="PTHR43386:SF1">
    <property type="entry name" value="D,D-DIPEPTIDE TRANSPORT SYSTEM PERMEASE PROTEIN DDPC-RELATED"/>
    <property type="match status" value="1"/>
</dbReference>
<keyword evidence="5" id="KW-0571">Peptide transport</keyword>
<dbReference type="InterPro" id="IPR025966">
    <property type="entry name" value="OppC_N"/>
</dbReference>
<dbReference type="CDD" id="cd06261">
    <property type="entry name" value="TM_PBP2"/>
    <property type="match status" value="1"/>
</dbReference>
<evidence type="ECO:0000256" key="6">
    <source>
        <dbReference type="ARBA" id="ARBA00022927"/>
    </source>
</evidence>
<dbReference type="Pfam" id="PF00528">
    <property type="entry name" value="BPD_transp_1"/>
    <property type="match status" value="1"/>
</dbReference>
<dbReference type="InterPro" id="IPR050366">
    <property type="entry name" value="BP-dependent_transpt_permease"/>
</dbReference>
<dbReference type="PROSITE" id="PS50928">
    <property type="entry name" value="ABC_TM1"/>
    <property type="match status" value="1"/>
</dbReference>
<feature type="transmembrane region" description="Helical" evidence="9">
    <location>
        <begin position="43"/>
        <end position="64"/>
    </location>
</feature>
<keyword evidence="8 9" id="KW-0472">Membrane</keyword>
<evidence type="ECO:0000313" key="11">
    <source>
        <dbReference type="EMBL" id="WFE91944.1"/>
    </source>
</evidence>
<name>A0ABY8FBE0_9HYPH</name>
<evidence type="ECO:0000256" key="2">
    <source>
        <dbReference type="ARBA" id="ARBA00022448"/>
    </source>
</evidence>
<comment type="subcellular location">
    <subcellularLocation>
        <location evidence="1 9">Cell membrane</location>
        <topology evidence="1 9">Multi-pass membrane protein</topology>
    </subcellularLocation>
</comment>
<dbReference type="Pfam" id="PF12911">
    <property type="entry name" value="OppC_N"/>
    <property type="match status" value="1"/>
</dbReference>
<evidence type="ECO:0000256" key="1">
    <source>
        <dbReference type="ARBA" id="ARBA00004651"/>
    </source>
</evidence>
<dbReference type="SUPFAM" id="SSF161098">
    <property type="entry name" value="MetI-like"/>
    <property type="match status" value="1"/>
</dbReference>
<dbReference type="EMBL" id="CP120863">
    <property type="protein sequence ID" value="WFE91944.1"/>
    <property type="molecule type" value="Genomic_DNA"/>
</dbReference>
<keyword evidence="3" id="KW-1003">Cell membrane</keyword>
<keyword evidence="4 9" id="KW-0812">Transmembrane</keyword>
<evidence type="ECO:0000259" key="10">
    <source>
        <dbReference type="PROSITE" id="PS50928"/>
    </source>
</evidence>
<feature type="transmembrane region" description="Helical" evidence="9">
    <location>
        <begin position="272"/>
        <end position="293"/>
    </location>
</feature>
<proteinExistence type="inferred from homology"/>
<keyword evidence="6" id="KW-0653">Protein transport</keyword>
<evidence type="ECO:0000256" key="7">
    <source>
        <dbReference type="ARBA" id="ARBA00022989"/>
    </source>
</evidence>
<evidence type="ECO:0000256" key="5">
    <source>
        <dbReference type="ARBA" id="ARBA00022856"/>
    </source>
</evidence>
<dbReference type="Proteomes" id="UP001209803">
    <property type="component" value="Chromosome"/>
</dbReference>
<evidence type="ECO:0000256" key="9">
    <source>
        <dbReference type="RuleBase" id="RU363032"/>
    </source>
</evidence>
<evidence type="ECO:0000256" key="4">
    <source>
        <dbReference type="ARBA" id="ARBA00022692"/>
    </source>
</evidence>
<evidence type="ECO:0000256" key="3">
    <source>
        <dbReference type="ARBA" id="ARBA00022475"/>
    </source>
</evidence>
<feature type="transmembrane region" description="Helical" evidence="9">
    <location>
        <begin position="229"/>
        <end position="252"/>
    </location>
</feature>
<feature type="transmembrane region" description="Helical" evidence="9">
    <location>
        <begin position="108"/>
        <end position="132"/>
    </location>
</feature>
<sequence>MSEHTQTSSSVVSWLLADSPDNAFQARCQRAYISWLSFKSNPIAMLGFFIVLFLCLVALFAPLLTSGDGTTQELSNRLAPPSAEHWFGTDELGRDIYDRIVWGSRVTLYIIFLVSIIVMPIGLIIGTTAGLFGGVVDATLMRITDIFLAFPRLILALAFVAVLGPGLENAVLAIALTTWSPYARLARAETLTLRNSEYILAAQIMGASRIRVLLAHIMPMCMSSTIVRLTLDMAGIILTAAGLGFLGLGAQPPLAEWGAMIASGRDYLLDQWWVPTIPGIAILVVSLGFNLLGDGLRDVLDPRSSGGH</sequence>
<feature type="domain" description="ABC transmembrane type-1" evidence="10">
    <location>
        <begin position="104"/>
        <end position="293"/>
    </location>
</feature>
<dbReference type="Gene3D" id="1.10.3720.10">
    <property type="entry name" value="MetI-like"/>
    <property type="match status" value="1"/>
</dbReference>
<evidence type="ECO:0000313" key="12">
    <source>
        <dbReference type="Proteomes" id="UP001209803"/>
    </source>
</evidence>
<dbReference type="InterPro" id="IPR000515">
    <property type="entry name" value="MetI-like"/>
</dbReference>
<evidence type="ECO:0000256" key="8">
    <source>
        <dbReference type="ARBA" id="ARBA00023136"/>
    </source>
</evidence>
<protein>
    <submittedName>
        <fullName evidence="11">ABC transporter permease</fullName>
    </submittedName>
</protein>
<keyword evidence="2 9" id="KW-0813">Transport</keyword>
<keyword evidence="12" id="KW-1185">Reference proteome</keyword>
<keyword evidence="7 9" id="KW-1133">Transmembrane helix</keyword>
<dbReference type="InterPro" id="IPR035906">
    <property type="entry name" value="MetI-like_sf"/>
</dbReference>